<dbReference type="AlphaFoldDB" id="A0A916W8D8"/>
<gene>
    <name evidence="1" type="ORF">GCM10011507_31030</name>
</gene>
<dbReference type="EMBL" id="BMJB01000003">
    <property type="protein sequence ID" value="GGA77554.1"/>
    <property type="molecule type" value="Genomic_DNA"/>
</dbReference>
<organism evidence="1 2">
    <name type="scientific">Edaphobacter acidisoli</name>
    <dbReference type="NCBI Taxonomy" id="2040573"/>
    <lineage>
        <taxon>Bacteria</taxon>
        <taxon>Pseudomonadati</taxon>
        <taxon>Acidobacteriota</taxon>
        <taxon>Terriglobia</taxon>
        <taxon>Terriglobales</taxon>
        <taxon>Acidobacteriaceae</taxon>
        <taxon>Edaphobacter</taxon>
    </lineage>
</organism>
<accession>A0A916W8D8</accession>
<sequence length="74" mass="8487">MTKSGNPEWSREDFSRTVSLSGLPKDLQMVLEKCMSRAFSPSISFGSITWGFTPGWYETGLWPSTVKWNRPRNQ</sequence>
<proteinExistence type="predicted"/>
<name>A0A916W8D8_9BACT</name>
<evidence type="ECO:0000313" key="2">
    <source>
        <dbReference type="Proteomes" id="UP000648801"/>
    </source>
</evidence>
<protein>
    <submittedName>
        <fullName evidence="1">Uncharacterized protein</fullName>
    </submittedName>
</protein>
<reference evidence="1" key="1">
    <citation type="journal article" date="2014" name="Int. J. Syst. Evol. Microbiol.">
        <title>Complete genome sequence of Corynebacterium casei LMG S-19264T (=DSM 44701T), isolated from a smear-ripened cheese.</title>
        <authorList>
            <consortium name="US DOE Joint Genome Institute (JGI-PGF)"/>
            <person name="Walter F."/>
            <person name="Albersmeier A."/>
            <person name="Kalinowski J."/>
            <person name="Ruckert C."/>
        </authorList>
    </citation>
    <scope>NUCLEOTIDE SEQUENCE</scope>
    <source>
        <strain evidence="1">CGMCC 1.15447</strain>
    </source>
</reference>
<evidence type="ECO:0000313" key="1">
    <source>
        <dbReference type="EMBL" id="GGA77554.1"/>
    </source>
</evidence>
<comment type="caution">
    <text evidence="1">The sequence shown here is derived from an EMBL/GenBank/DDBJ whole genome shotgun (WGS) entry which is preliminary data.</text>
</comment>
<dbReference type="Proteomes" id="UP000648801">
    <property type="component" value="Unassembled WGS sequence"/>
</dbReference>
<reference evidence="1" key="2">
    <citation type="submission" date="2020-09" db="EMBL/GenBank/DDBJ databases">
        <authorList>
            <person name="Sun Q."/>
            <person name="Zhou Y."/>
        </authorList>
    </citation>
    <scope>NUCLEOTIDE SEQUENCE</scope>
    <source>
        <strain evidence="1">CGMCC 1.15447</strain>
    </source>
</reference>
<keyword evidence="2" id="KW-1185">Reference proteome</keyword>